<evidence type="ECO:0000313" key="2">
    <source>
        <dbReference type="Proteomes" id="UP000594638"/>
    </source>
</evidence>
<protein>
    <submittedName>
        <fullName evidence="1">Uncharacterized protein</fullName>
    </submittedName>
</protein>
<dbReference type="OrthoDB" id="2143914at2759"/>
<evidence type="ECO:0000313" key="1">
    <source>
        <dbReference type="EMBL" id="CAA3007742.1"/>
    </source>
</evidence>
<name>A0A8S0TSP3_OLEEU</name>
<proteinExistence type="predicted"/>
<dbReference type="EMBL" id="CACTIH010007284">
    <property type="protein sequence ID" value="CAA3007742.1"/>
    <property type="molecule type" value="Genomic_DNA"/>
</dbReference>
<dbReference type="Gramene" id="OE9A030692T1">
    <property type="protein sequence ID" value="OE9A030692C1"/>
    <property type="gene ID" value="OE9A030692"/>
</dbReference>
<dbReference type="Proteomes" id="UP000594638">
    <property type="component" value="Unassembled WGS sequence"/>
</dbReference>
<gene>
    <name evidence="1" type="ORF">OLEA9_A030692</name>
</gene>
<organism evidence="1 2">
    <name type="scientific">Olea europaea subsp. europaea</name>
    <dbReference type="NCBI Taxonomy" id="158383"/>
    <lineage>
        <taxon>Eukaryota</taxon>
        <taxon>Viridiplantae</taxon>
        <taxon>Streptophyta</taxon>
        <taxon>Embryophyta</taxon>
        <taxon>Tracheophyta</taxon>
        <taxon>Spermatophyta</taxon>
        <taxon>Magnoliopsida</taxon>
        <taxon>eudicotyledons</taxon>
        <taxon>Gunneridae</taxon>
        <taxon>Pentapetalae</taxon>
        <taxon>asterids</taxon>
        <taxon>lamiids</taxon>
        <taxon>Lamiales</taxon>
        <taxon>Oleaceae</taxon>
        <taxon>Oleeae</taxon>
        <taxon>Olea</taxon>
    </lineage>
</organism>
<sequence>MGTSFSLPTPVPMRLAPNDGSLVFLIDSKQFNDSSHGNAKQESVPSMHSGFVYANESGCFPCDDGSDGMSVKEEQEEAKDMPKLVPVNDFGSALSNGIQIGFSLNKDPVITDEHRDSGVLFYEPPRFPSSDIPFFSCDLIHSGAYMQQEYSPLGIHQLMISSMTPFKLWDSPSRDNSPDAVLKNAAKTFTGTPSILKKRHRELGSPWSEMRNEKKFESTDAAETVKELNGIIVEHDTNDLLFFSPDRFGIRSDRAIGLSAKAHGNKFSRRLDAPSKHVAILSSPEIPCLSVVCSPRMCAINDGTKLGLTSLQSSNSLESKDESSSSGVHIDNKNTQVTAAPYFSWKSPWFINSFLAGPRVGTDITIEDIGNFMSPGDQCYDAIGTLFSLDLNVLMERRILDFSECGTPRKETGNFSSNISFSSPSSYLLKSCRVQAGARMHMKDTKSRTLVAFSTDLLLLLAPTQIQAFVYDYALL</sequence>
<keyword evidence="2" id="KW-1185">Reference proteome</keyword>
<reference evidence="1 2" key="1">
    <citation type="submission" date="2019-12" db="EMBL/GenBank/DDBJ databases">
        <authorList>
            <person name="Alioto T."/>
            <person name="Alioto T."/>
            <person name="Gomez Garrido J."/>
        </authorList>
    </citation>
    <scope>NUCLEOTIDE SEQUENCE [LARGE SCALE GENOMIC DNA]</scope>
</reference>
<comment type="caution">
    <text evidence="1">The sequence shown here is derived from an EMBL/GenBank/DDBJ whole genome shotgun (WGS) entry which is preliminary data.</text>
</comment>
<dbReference type="AlphaFoldDB" id="A0A8S0TSP3"/>
<accession>A0A8S0TSP3</accession>